<evidence type="ECO:0000313" key="2">
    <source>
        <dbReference type="Proteomes" id="UP001497522"/>
    </source>
</evidence>
<dbReference type="Proteomes" id="UP001497522">
    <property type="component" value="Chromosome 7"/>
</dbReference>
<accession>A0ABP1BTN3</accession>
<name>A0ABP1BTN3_9BRYO</name>
<proteinExistence type="predicted"/>
<sequence length="101" mass="11556">MSLSFNWQGQPFKADFEGLFKLEIISILLYVDDMAIMVDDEGELEHYIQGMHPVNPTLRVRVVGTQAGKLNVIQMGFLHKAIEGEVVVETEQCKSRNHMRH</sequence>
<evidence type="ECO:0000313" key="1">
    <source>
        <dbReference type="EMBL" id="CAK9879708.1"/>
    </source>
</evidence>
<evidence type="ECO:0008006" key="3">
    <source>
        <dbReference type="Google" id="ProtNLM"/>
    </source>
</evidence>
<reference evidence="1" key="1">
    <citation type="submission" date="2024-03" db="EMBL/GenBank/DDBJ databases">
        <authorList>
            <consortium name="ELIXIR-Norway"/>
            <consortium name="Elixir Norway"/>
        </authorList>
    </citation>
    <scope>NUCLEOTIDE SEQUENCE</scope>
</reference>
<keyword evidence="2" id="KW-1185">Reference proteome</keyword>
<dbReference type="EMBL" id="OZ023708">
    <property type="protein sequence ID" value="CAK9879708.1"/>
    <property type="molecule type" value="Genomic_DNA"/>
</dbReference>
<organism evidence="1 2">
    <name type="scientific">Sphagnum jensenii</name>
    <dbReference type="NCBI Taxonomy" id="128206"/>
    <lineage>
        <taxon>Eukaryota</taxon>
        <taxon>Viridiplantae</taxon>
        <taxon>Streptophyta</taxon>
        <taxon>Embryophyta</taxon>
        <taxon>Bryophyta</taxon>
        <taxon>Sphagnophytina</taxon>
        <taxon>Sphagnopsida</taxon>
        <taxon>Sphagnales</taxon>
        <taxon>Sphagnaceae</taxon>
        <taxon>Sphagnum</taxon>
    </lineage>
</organism>
<gene>
    <name evidence="1" type="ORF">CSSPJE1EN2_LOCUS21197</name>
</gene>
<protein>
    <recommendedName>
        <fullName evidence="3">Reverse transcriptase Ty1/copia-type domain-containing protein</fullName>
    </recommendedName>
</protein>